<dbReference type="RefSeq" id="WP_138003609.1">
    <property type="nucleotide sequence ID" value="NZ_QGQD01000079.1"/>
</dbReference>
<evidence type="ECO:0000259" key="1">
    <source>
        <dbReference type="Pfam" id="PF00501"/>
    </source>
</evidence>
<dbReference type="PANTHER" id="PTHR45527:SF1">
    <property type="entry name" value="FATTY ACID SYNTHASE"/>
    <property type="match status" value="1"/>
</dbReference>
<dbReference type="AlphaFoldDB" id="A0A4U8Q2Q3"/>
<dbReference type="Gene3D" id="3.40.50.12780">
    <property type="entry name" value="N-terminal domain of ligase-like"/>
    <property type="match status" value="1"/>
</dbReference>
<dbReference type="SUPFAM" id="SSF56801">
    <property type="entry name" value="Acetyl-CoA synthetase-like"/>
    <property type="match status" value="1"/>
</dbReference>
<feature type="domain" description="AMP-dependent synthetase/ligase" evidence="1">
    <location>
        <begin position="9"/>
        <end position="365"/>
    </location>
</feature>
<comment type="caution">
    <text evidence="2">The sequence shown here is derived from an EMBL/GenBank/DDBJ whole genome shotgun (WGS) entry which is preliminary data.</text>
</comment>
<dbReference type="EMBL" id="QGQD01000079">
    <property type="protein sequence ID" value="TLC98916.1"/>
    <property type="molecule type" value="Genomic_DNA"/>
</dbReference>
<dbReference type="Proteomes" id="UP000306509">
    <property type="component" value="Unassembled WGS sequence"/>
</dbReference>
<dbReference type="Pfam" id="PF00501">
    <property type="entry name" value="AMP-binding"/>
    <property type="match status" value="1"/>
</dbReference>
<evidence type="ECO:0000313" key="2">
    <source>
        <dbReference type="EMBL" id="TLC98916.1"/>
    </source>
</evidence>
<dbReference type="PANTHER" id="PTHR45527">
    <property type="entry name" value="NONRIBOSOMAL PEPTIDE SYNTHETASE"/>
    <property type="match status" value="1"/>
</dbReference>
<proteinExistence type="predicted"/>
<dbReference type="GO" id="GO:0044550">
    <property type="term" value="P:secondary metabolite biosynthetic process"/>
    <property type="evidence" value="ECO:0007669"/>
    <property type="project" value="TreeGrafter"/>
</dbReference>
<dbReference type="GO" id="GO:0005737">
    <property type="term" value="C:cytoplasm"/>
    <property type="evidence" value="ECO:0007669"/>
    <property type="project" value="TreeGrafter"/>
</dbReference>
<gene>
    <name evidence="2" type="primary">tycA_2</name>
    <name evidence="2" type="ORF">DSM106044_04246</name>
</gene>
<dbReference type="CDD" id="cd05930">
    <property type="entry name" value="A_NRPS"/>
    <property type="match status" value="1"/>
</dbReference>
<dbReference type="STRING" id="180332.GCA_000797495_02683"/>
<dbReference type="GO" id="GO:0031177">
    <property type="term" value="F:phosphopantetheine binding"/>
    <property type="evidence" value="ECO:0007669"/>
    <property type="project" value="TreeGrafter"/>
</dbReference>
<dbReference type="InterPro" id="IPR010071">
    <property type="entry name" value="AA_adenyl_dom"/>
</dbReference>
<keyword evidence="3" id="KW-1185">Reference proteome</keyword>
<dbReference type="Gene3D" id="3.30.300.30">
    <property type="match status" value="1"/>
</dbReference>
<accession>A0A4U8Q2Q3</accession>
<dbReference type="GO" id="GO:0043041">
    <property type="term" value="P:amino acid activation for nonribosomal peptide biosynthetic process"/>
    <property type="evidence" value="ECO:0007669"/>
    <property type="project" value="TreeGrafter"/>
</dbReference>
<protein>
    <submittedName>
        <fullName evidence="2">Tyrocidine synthase I</fullName>
    </submittedName>
</protein>
<evidence type="ECO:0000313" key="3">
    <source>
        <dbReference type="Proteomes" id="UP000306509"/>
    </source>
</evidence>
<reference evidence="2 3" key="1">
    <citation type="journal article" date="2019" name="Anaerobe">
        <title>Detection of Robinsoniella peoriensis in multiple bone samples of a trauma patient.</title>
        <authorList>
            <person name="Schrottner P."/>
            <person name="Hartwich K."/>
            <person name="Bunk B."/>
            <person name="Schober I."/>
            <person name="Helbig S."/>
            <person name="Rudolph W.W."/>
            <person name="Gunzer F."/>
        </authorList>
    </citation>
    <scope>NUCLEOTIDE SEQUENCE [LARGE SCALE GENOMIC DNA]</scope>
    <source>
        <strain evidence="2 3">DSM 106044</strain>
    </source>
</reference>
<organism evidence="2 3">
    <name type="scientific">Robinsoniella peoriensis</name>
    <dbReference type="NCBI Taxonomy" id="180332"/>
    <lineage>
        <taxon>Bacteria</taxon>
        <taxon>Bacillati</taxon>
        <taxon>Bacillota</taxon>
        <taxon>Clostridia</taxon>
        <taxon>Lachnospirales</taxon>
        <taxon>Lachnospiraceae</taxon>
        <taxon>Robinsoniella</taxon>
    </lineage>
</organism>
<name>A0A4U8Q2Q3_9FIRM</name>
<dbReference type="InterPro" id="IPR042099">
    <property type="entry name" value="ANL_N_sf"/>
</dbReference>
<dbReference type="NCBIfam" id="TIGR01733">
    <property type="entry name" value="AA-adenyl-dom"/>
    <property type="match status" value="1"/>
</dbReference>
<sequence>MQRNILDFLENAALQYPEKKAFSDELKSITYRELQEQAKAAGSRLTEEMGNRTGKPVVVLIDRDVDSIIAFMSVVYSGNFYVPVDGTMPAKRIELILETLLPEIIIAPEKLRKNLSDVPYECKVYALGELSCQPVNEKELARIRKAGLDTDPLYSIFTSGSTGVPKGVLVGHHSVIDLVDNFANEFQFGPDCIFGNQAPFDFDVSVKDIYSTLKNAATMYIIPKVMFSFPGKLITYLNEKKVNTVIWAASALRIVQNLKALDKELPRHLRTIMFSGEVMPNRVLNYWRNYLPDVQYVNLYGPTEITCNCTFYKVDRAFQDEEVLPIGKPFENTGILLLNDKNEQAKEDETGEICVRGSSLALGYYNNPQKTREAFCQNPLNNVYPEIIYRTGDLGKYDKEGNLMFLSRKDYQIKHMGHRIELGEIEVVANALPVLDAACCIYDEIKEKIVMFYQAGEKCDRDVLKSMGQSLPKYMFPNKLKYYESLPLNKNGKIDRVLLKKEYMENE</sequence>
<dbReference type="InterPro" id="IPR045851">
    <property type="entry name" value="AMP-bd_C_sf"/>
</dbReference>
<dbReference type="InterPro" id="IPR000873">
    <property type="entry name" value="AMP-dep_synth/lig_dom"/>
</dbReference>